<evidence type="ECO:0000256" key="1">
    <source>
        <dbReference type="SAM" id="Phobius"/>
    </source>
</evidence>
<keyword evidence="1" id="KW-0812">Transmembrane</keyword>
<name>A0A816J571_BRANA</name>
<evidence type="ECO:0000313" key="2">
    <source>
        <dbReference type="EMBL" id="CAF1729805.1"/>
    </source>
</evidence>
<organism evidence="2">
    <name type="scientific">Brassica napus</name>
    <name type="common">Rape</name>
    <dbReference type="NCBI Taxonomy" id="3708"/>
    <lineage>
        <taxon>Eukaryota</taxon>
        <taxon>Viridiplantae</taxon>
        <taxon>Streptophyta</taxon>
        <taxon>Embryophyta</taxon>
        <taxon>Tracheophyta</taxon>
        <taxon>Spermatophyta</taxon>
        <taxon>Magnoliopsida</taxon>
        <taxon>eudicotyledons</taxon>
        <taxon>Gunneridae</taxon>
        <taxon>Pentapetalae</taxon>
        <taxon>rosids</taxon>
        <taxon>malvids</taxon>
        <taxon>Brassicales</taxon>
        <taxon>Brassicaceae</taxon>
        <taxon>Brassiceae</taxon>
        <taxon>Brassica</taxon>
    </lineage>
</organism>
<dbReference type="EMBL" id="HG994373">
    <property type="protein sequence ID" value="CAF1729805.1"/>
    <property type="molecule type" value="Genomic_DNA"/>
</dbReference>
<gene>
    <name evidence="2" type="ORF">DARMORV10_C09P25380.1</name>
</gene>
<keyword evidence="1" id="KW-1133">Transmembrane helix</keyword>
<proteinExistence type="predicted"/>
<feature type="transmembrane region" description="Helical" evidence="1">
    <location>
        <begin position="6"/>
        <end position="30"/>
    </location>
</feature>
<dbReference type="AlphaFoldDB" id="A0A816J571"/>
<protein>
    <submittedName>
        <fullName evidence="2">(rape) hypothetical protein</fullName>
    </submittedName>
</protein>
<accession>A0A816J571</accession>
<reference evidence="2" key="1">
    <citation type="submission" date="2021-01" db="EMBL/GenBank/DDBJ databases">
        <authorList>
            <consortium name="Genoscope - CEA"/>
            <person name="William W."/>
        </authorList>
    </citation>
    <scope>NUCLEOTIDE SEQUENCE</scope>
</reference>
<keyword evidence="1" id="KW-0472">Membrane</keyword>
<feature type="non-terminal residue" evidence="2">
    <location>
        <position position="34"/>
    </location>
</feature>
<sequence>MDPLVVLLLFFMIVLFKLKVLLQGLTYRLVRRTL</sequence>
<dbReference type="Proteomes" id="UP001295469">
    <property type="component" value="Chromosome C09"/>
</dbReference>